<accession>A0A085V7V3</accession>
<dbReference type="InterPro" id="IPR037026">
    <property type="entry name" value="Vgr_OB-fold_dom_sf"/>
</dbReference>
<dbReference type="Gene3D" id="2.40.50.230">
    <property type="entry name" value="Gp5 N-terminal domain"/>
    <property type="match status" value="1"/>
</dbReference>
<feature type="non-terminal residue" evidence="3">
    <location>
        <position position="1"/>
    </location>
</feature>
<dbReference type="NCBIfam" id="TIGR01646">
    <property type="entry name" value="vgr_GE"/>
    <property type="match status" value="1"/>
</dbReference>
<gene>
    <name evidence="3" type="ORF">IV01_23555</name>
</gene>
<name>A0A085V7V3_PSESX</name>
<dbReference type="InterPro" id="IPR006531">
    <property type="entry name" value="Gp5/Vgr_OB"/>
</dbReference>
<keyword evidence="4" id="KW-1185">Reference proteome</keyword>
<dbReference type="AlphaFoldDB" id="A0A085V7V3"/>
<feature type="non-terminal residue" evidence="3">
    <location>
        <position position="390"/>
    </location>
</feature>
<dbReference type="Gene3D" id="3.55.50.10">
    <property type="entry name" value="Baseplate protein-like domains"/>
    <property type="match status" value="1"/>
</dbReference>
<evidence type="ECO:0000259" key="1">
    <source>
        <dbReference type="Pfam" id="PF04717"/>
    </source>
</evidence>
<feature type="domain" description="Putative type VI secretion system Rhs element associated Vgr" evidence="2">
    <location>
        <begin position="337"/>
        <end position="389"/>
    </location>
</feature>
<dbReference type="SUPFAM" id="SSF69255">
    <property type="entry name" value="gp5 N-terminal domain-like"/>
    <property type="match status" value="1"/>
</dbReference>
<dbReference type="OrthoDB" id="9762420at2"/>
<dbReference type="EMBL" id="JPQU01000088">
    <property type="protein sequence ID" value="KFE51516.1"/>
    <property type="molecule type" value="Genomic_DNA"/>
</dbReference>
<dbReference type="Pfam" id="PF05954">
    <property type="entry name" value="Phage_GPD"/>
    <property type="match status" value="1"/>
</dbReference>
<reference evidence="3 4" key="1">
    <citation type="submission" date="2014-07" db="EMBL/GenBank/DDBJ databases">
        <title>Draft Genome Sequences of Environmental Pseudomonas syringae strains.</title>
        <authorList>
            <person name="Baltrus D.A."/>
            <person name="Berge O."/>
            <person name="Morris C."/>
        </authorList>
    </citation>
    <scope>NUCLEOTIDE SEQUENCE [LARGE SCALE GENOMIC DNA]</scope>
    <source>
        <strain evidence="3 4">GAW0119</strain>
    </source>
</reference>
<organism evidence="3 4">
    <name type="scientific">Pseudomonas syringae</name>
    <dbReference type="NCBI Taxonomy" id="317"/>
    <lineage>
        <taxon>Bacteria</taxon>
        <taxon>Pseudomonadati</taxon>
        <taxon>Pseudomonadota</taxon>
        <taxon>Gammaproteobacteria</taxon>
        <taxon>Pseudomonadales</taxon>
        <taxon>Pseudomonadaceae</taxon>
        <taxon>Pseudomonas</taxon>
    </lineage>
</organism>
<evidence type="ECO:0000259" key="2">
    <source>
        <dbReference type="Pfam" id="PF13296"/>
    </source>
</evidence>
<dbReference type="Proteomes" id="UP000028631">
    <property type="component" value="Unassembled WGS sequence"/>
</dbReference>
<dbReference type="SUPFAM" id="SSF69279">
    <property type="entry name" value="Phage tail proteins"/>
    <property type="match status" value="2"/>
</dbReference>
<dbReference type="Pfam" id="PF13296">
    <property type="entry name" value="T6SS_Vgr"/>
    <property type="match status" value="1"/>
</dbReference>
<dbReference type="RefSeq" id="WP_032631355.1">
    <property type="nucleotide sequence ID" value="NZ_JPQU01000088.1"/>
</dbReference>
<proteinExistence type="predicted"/>
<feature type="domain" description="Gp5/Type VI secretion system Vgr protein OB-fold" evidence="1">
    <location>
        <begin position="249"/>
        <end position="315"/>
    </location>
</feature>
<sequence>KREQVMQYGESDLAFITRLLAEVGIWYRFEHHNEWHFEIAEFCDHQRFYQFDIELPLLPQSGLSSNGEDAVWQLQTEHRVVEKNINFRAYNPREANAWLNGEVDQTDGDKTTYGEAYHYAEPYTVLGDALKKDERLQTESGHFYARLRHEQYLNSQTQLSGVSSSATLAPAQVLTIKGDAPLAFKPRIVLTGLKITAARGRSLEVEFEAMPYSETVCFRPKVPAKPQIAGTIPARVTSPDKNPRYAEVDQEGRYRVNFLFDRDEWMVGRESMWLRLARPYAGDTHGLHLPLIPGTEVAIAFEHGDPDRPYIAHALHDDRHPDHITDRRRDHTRNVLRTSANNKLRMEDLRGSEHIKLSTEHSGKSQLNLGHLVDAKKEKRGEGFELRTDG</sequence>
<dbReference type="InterPro" id="IPR006533">
    <property type="entry name" value="T6SS_Vgr_RhsGE"/>
</dbReference>
<evidence type="ECO:0000313" key="3">
    <source>
        <dbReference type="EMBL" id="KFE51516.1"/>
    </source>
</evidence>
<dbReference type="InterPro" id="IPR028244">
    <property type="entry name" value="T6SS_Rhs_Vgr_dom"/>
</dbReference>
<dbReference type="Gene3D" id="2.30.110.50">
    <property type="match status" value="1"/>
</dbReference>
<dbReference type="Pfam" id="PF04717">
    <property type="entry name" value="Phage_base_V"/>
    <property type="match status" value="1"/>
</dbReference>
<comment type="caution">
    <text evidence="3">The sequence shown here is derived from an EMBL/GenBank/DDBJ whole genome shotgun (WGS) entry which is preliminary data.</text>
</comment>
<protein>
    <submittedName>
        <fullName evidence="3">Type IV secretion protein Rhs</fullName>
    </submittedName>
</protein>
<evidence type="ECO:0000313" key="4">
    <source>
        <dbReference type="Proteomes" id="UP000028631"/>
    </source>
</evidence>